<protein>
    <submittedName>
        <fullName evidence="2">Uncharacterized protein</fullName>
    </submittedName>
</protein>
<keyword evidence="1" id="KW-0472">Membrane</keyword>
<dbReference type="Proteomes" id="UP000275777">
    <property type="component" value="Chromosome"/>
</dbReference>
<accession>A0A447T4A6</accession>
<sequence>MLALTAEQPLWRWLQSALALIPGSLLTLALLALAGPWLARRRRGALWVALIAGASFALCQWRLQDDWGRPGPRPRWRWRRRRCCCTTWRCASARCRRRWPKRG</sequence>
<evidence type="ECO:0000313" key="3">
    <source>
        <dbReference type="Proteomes" id="UP000275777"/>
    </source>
</evidence>
<dbReference type="EMBL" id="LR134182">
    <property type="protein sequence ID" value="VEB39750.1"/>
    <property type="molecule type" value="Genomic_DNA"/>
</dbReference>
<feature type="transmembrane region" description="Helical" evidence="1">
    <location>
        <begin position="12"/>
        <end position="33"/>
    </location>
</feature>
<organism evidence="2 3">
    <name type="scientific">Chromobacterium violaceum</name>
    <dbReference type="NCBI Taxonomy" id="536"/>
    <lineage>
        <taxon>Bacteria</taxon>
        <taxon>Pseudomonadati</taxon>
        <taxon>Pseudomonadota</taxon>
        <taxon>Betaproteobacteria</taxon>
        <taxon>Neisseriales</taxon>
        <taxon>Chromobacteriaceae</taxon>
        <taxon>Chromobacterium</taxon>
    </lineage>
</organism>
<evidence type="ECO:0000256" key="1">
    <source>
        <dbReference type="SAM" id="Phobius"/>
    </source>
</evidence>
<reference evidence="2 3" key="1">
    <citation type="submission" date="2018-12" db="EMBL/GenBank/DDBJ databases">
        <authorList>
            <consortium name="Pathogen Informatics"/>
        </authorList>
    </citation>
    <scope>NUCLEOTIDE SEQUENCE [LARGE SCALE GENOMIC DNA]</scope>
    <source>
        <strain evidence="2 3">NCTC9695</strain>
    </source>
</reference>
<keyword evidence="1" id="KW-1133">Transmembrane helix</keyword>
<feature type="transmembrane region" description="Helical" evidence="1">
    <location>
        <begin position="45"/>
        <end position="63"/>
    </location>
</feature>
<evidence type="ECO:0000313" key="2">
    <source>
        <dbReference type="EMBL" id="VEB39750.1"/>
    </source>
</evidence>
<gene>
    <name evidence="2" type="ORF">NCTC9695_00135</name>
</gene>
<proteinExistence type="predicted"/>
<name>A0A447T4A6_CHRVL</name>
<keyword evidence="1" id="KW-0812">Transmembrane</keyword>
<dbReference type="AlphaFoldDB" id="A0A447T4A6"/>